<dbReference type="GO" id="GO:0044550">
    <property type="term" value="P:secondary metabolite biosynthetic process"/>
    <property type="evidence" value="ECO:0007669"/>
    <property type="project" value="TreeGrafter"/>
</dbReference>
<evidence type="ECO:0000256" key="3">
    <source>
        <dbReference type="ARBA" id="ARBA00022553"/>
    </source>
</evidence>
<name>A0A542XIZ4_SALAC</name>
<dbReference type="FunFam" id="1.10.1200.10:FF:000005">
    <property type="entry name" value="Nonribosomal peptide synthetase 1"/>
    <property type="match status" value="2"/>
</dbReference>
<evidence type="ECO:0000313" key="6">
    <source>
        <dbReference type="EMBL" id="TQL35825.1"/>
    </source>
</evidence>
<dbReference type="GO" id="GO:0005737">
    <property type="term" value="C:cytoplasm"/>
    <property type="evidence" value="ECO:0007669"/>
    <property type="project" value="TreeGrafter"/>
</dbReference>
<dbReference type="Pfam" id="PF00501">
    <property type="entry name" value="AMP-binding"/>
    <property type="match status" value="2"/>
</dbReference>
<dbReference type="GO" id="GO:0043041">
    <property type="term" value="P:amino acid activation for nonribosomal peptide biosynthetic process"/>
    <property type="evidence" value="ECO:0007669"/>
    <property type="project" value="TreeGrafter"/>
</dbReference>
<comment type="cofactor">
    <cofactor evidence="1">
        <name>pantetheine 4'-phosphate</name>
        <dbReference type="ChEBI" id="CHEBI:47942"/>
    </cofactor>
</comment>
<dbReference type="InterPro" id="IPR025110">
    <property type="entry name" value="AMP-bd_C"/>
</dbReference>
<dbReference type="InterPro" id="IPR010071">
    <property type="entry name" value="AA_adenyl_dom"/>
</dbReference>
<reference evidence="5 8" key="2">
    <citation type="submission" date="2021-03" db="EMBL/GenBank/DDBJ databases">
        <title>Whole genome shotgun sequence of Salinispora arenicola NBRC 105043.</title>
        <authorList>
            <person name="Komaki H."/>
            <person name="Tamura T."/>
        </authorList>
    </citation>
    <scope>NUCLEOTIDE SEQUENCE [LARGE SCALE GENOMIC DNA]</scope>
    <source>
        <strain evidence="5 8">NBRC 105043</strain>
    </source>
</reference>
<dbReference type="InterPro" id="IPR029058">
    <property type="entry name" value="AB_hydrolase_fold"/>
</dbReference>
<feature type="domain" description="Carrier" evidence="4">
    <location>
        <begin position="2000"/>
        <end position="2075"/>
    </location>
</feature>
<dbReference type="FunFam" id="3.40.50.980:FF:000002">
    <property type="entry name" value="Enterobactin synthetase component F"/>
    <property type="match status" value="1"/>
</dbReference>
<dbReference type="GO" id="GO:0031177">
    <property type="term" value="F:phosphopantetheine binding"/>
    <property type="evidence" value="ECO:0007669"/>
    <property type="project" value="InterPro"/>
</dbReference>
<dbReference type="InterPro" id="IPR020845">
    <property type="entry name" value="AMP-binding_CS"/>
</dbReference>
<sequence>MTRTIDRAALRTALLRKRLSGQAGVSPEDAIARVSRGGQLPLSPAQRRLWILDRLRPGSAEYLMTTAVRLRGQLCLPALQTALDGLVARHEVLRTRYVDVDGEPAQVIDGPEPVALHRRDGLEGLDAVLSTELPTIDLATGPVFRPTLVRLGEDEHALVLTLHHIAGDAWSEEVVARELGERYAAAAAGREPEFADLPVQYADFAVWQRERSSGEASTGDLAYWREQLAGLSPLELPTDRPRPPVRDGAGALVQVGVSALIATRFARLARDRGVTPFTAFLAAFKVLLARYTGQADIAVGTPVAGRSQPETQDMVGLFLNTLVLRTDLSDSPSFLDVLDRVRETVLDAQSHQELPFEQVVDELAPVRDPSRSPLFSTMFLTIDRVTGAPSFGDLAVEPLPVGEVAAKFDLTLSVIERADGTLGVGVNYATALFEPETMTRLAGHYAHLLQAIVSDPETPVGQLELLSAAEREQVVTGWNDTAVDYPSGTLPGLVADQVRRTPLREAVRFDGASLTYAELDARANQLAHHLRSLGVGPESVVGVCLPRSLELVVALLGVHKAGGAYLPLDPDHPAERLRYLREDSGATTMIDTDTFAALADRPTHDPRVVVAPAHPAYVIYTSGSTGRPKGVVVEHRGIVNRLHWMQQAYGLDATDRVLQKTPASFDVSVWEFFWPLITGATLVVARPGGHRDPAYLARVIDSERITTLHFVPSMLRAFLTEPFGGLPSLRRVICSGEALTSDLVASVHDRIGCELHNLYGPTEASVDVTATRCHPGEPVTIGVPIANTRAYILDRDLQPVPVGVPGELTLAGVQLARGYLRRPALTADRFVPDPFNPGGRLYRTGDLARRRPDGRIDYLGRLDHQVKINGVRVELGEVEHALTEHPTVRAAAVTVDDGQLVAHLVGDPDLSMLPDFLRATMPEVMVPAHWLVYEALPVTSSGKVDRKALSAPDRNRATIDGYVAPRTPLERMIASAVANALNIDKVGIEDRFFALGGDSMRAIRVVGTLRAAGVELAVHDLFTHQTVAGLATLAGGAAAEDPLVERFAQLSDADRRLLPDSLVDAYPLSETQAGMVYEMLAASDRTVYLNVSCYRIHDELPFDVDTLRAAATILVARHEILRTSFDLSTYSETMQLVHAEAELPVTYTDLTGLEPQAQRTTVDEFLVAERGRPIDIARPPLLRYHVHDISKNEWWLTHTECHAILDGWSHTSVVNELVSIYRRLRTGREPDLTPPPEVRFADFVAAEKRALATTGDREFWATTIGRYNKLELPEGWASQGRDEKATIIDVPWADLAPGLRRLATTAGASMKSVLHAAHLKAISIVTGRRRFFGGLVCNGRPEVLRGDEVFGMYLNTVPFAADVTAATWRTLVADVFAGEAKLWPHRRYPMPAMRREWSPGGPLVDVAFGYLDFHVLDWKADAVGMVDDFSPSELPLEVWTFPGLLRLGGRPSRISRENLELLGRTYRHVLEAMAADPHAGTDISLTTADHDHALRAGGDSARDYPTDELVHQLVERQARSTPDAVAIRQAGHTLTYAELDAAANRLAHRLRALGAGPGTLVGLFLTRSPDLVVGMLAALRAGAAFLPLDPAYPAERLRYLITDAEVGLLLTEPDLPLPAKVTATVEVVTDHPDLPCTRPAVTPSLEDLAYVIYTSGSTGRPKGVGVPHRGALNLRHAQREHLDVRPGDRVLQFASPSFDASVWELLMSLTNGAELVLPPRGTDPGDLRQQAGLVTHMTLPPSLLERLSPEDFPHLRVLVSAGEACPVDQVVRWSGHARFINAYGPTETSVCATLTEVAPTVTAPPSIGRAIGGVAAYVLDSDLRPLSAGVRGELYVGGAGLARGYLGRPELTAERFVPNPYGPAGARMYRTGDVVSRNLDGTIQYHGRTDHQVKVRGHRIELGEIEEALNGHPAVASAVVAVHRPGTTDATLVAYTRAVDTPPSTAELREYLRTRLPGHLLPAHWIAVDEFALTPAGKVDRAALPAPDGARPELDSTYVAPSTEVERALAGAWREALAVDRVGVHDDFFELGGHSLAMMRIIATLRARDGIELTFRSFIVHRTIAALAATIADEPAGRAMMWLRRSGSAAPLFCVHPGGGSAHWYLRLVPHLAPDIPVAAFEWPATHDEIPTAEQMAERYLAELRAAQPRGPYRLFSWCGGSSIATEMARSLTEAGEQVTFILLDPGLDAHTRAEGWQELDYIRRLETLIEHIVADPQADTTDRRTEILALLDHLVDDVDPAVGITLPAQGVGDVWPRSVRIWREVMELDLAYRHNPYSGQLHLVVSDELERGEHEVAIGQTFGDYVARWRELVEGGVTVHRVPGDHFGVMKPPHVAELGALLGSLTGPS</sequence>
<dbReference type="FunFam" id="2.30.38.10:FF:000001">
    <property type="entry name" value="Non-ribosomal peptide synthetase PvdI"/>
    <property type="match status" value="1"/>
</dbReference>
<dbReference type="SUPFAM" id="SSF52777">
    <property type="entry name" value="CoA-dependent acyltransferases"/>
    <property type="match status" value="4"/>
</dbReference>
<dbReference type="GeneID" id="93770222"/>
<dbReference type="SUPFAM" id="SSF56801">
    <property type="entry name" value="Acetyl-CoA synthetase-like"/>
    <property type="match status" value="2"/>
</dbReference>
<dbReference type="InterPro" id="IPR036736">
    <property type="entry name" value="ACP-like_sf"/>
</dbReference>
<dbReference type="Proteomes" id="UP000315983">
    <property type="component" value="Unassembled WGS sequence"/>
</dbReference>
<dbReference type="Gene3D" id="3.30.300.30">
    <property type="match status" value="2"/>
</dbReference>
<dbReference type="GO" id="GO:0008610">
    <property type="term" value="P:lipid biosynthetic process"/>
    <property type="evidence" value="ECO:0007669"/>
    <property type="project" value="UniProtKB-ARBA"/>
</dbReference>
<comment type="caution">
    <text evidence="6">The sequence shown here is derived from an EMBL/GenBank/DDBJ whole genome shotgun (WGS) entry which is preliminary data.</text>
</comment>
<protein>
    <submittedName>
        <fullName evidence="6">Amino acid adenylation domain-containing protein</fullName>
    </submittedName>
    <submittedName>
        <fullName evidence="5">Non-ribosomal peptide synthetase</fullName>
    </submittedName>
</protein>
<dbReference type="Gene3D" id="3.40.50.980">
    <property type="match status" value="2"/>
</dbReference>
<reference evidence="6 7" key="1">
    <citation type="submission" date="2019-06" db="EMBL/GenBank/DDBJ databases">
        <title>Sequencing the genomes of 1000 actinobacteria strains.</title>
        <authorList>
            <person name="Klenk H.-P."/>
        </authorList>
    </citation>
    <scope>NUCLEOTIDE SEQUENCE [LARGE SCALE GENOMIC DNA]</scope>
    <source>
        <strain evidence="6 7">DSM 44819</strain>
    </source>
</reference>
<dbReference type="InterPro" id="IPR023213">
    <property type="entry name" value="CAT-like_dom_sf"/>
</dbReference>
<evidence type="ECO:0000259" key="4">
    <source>
        <dbReference type="PROSITE" id="PS50075"/>
    </source>
</evidence>
<keyword evidence="2" id="KW-0596">Phosphopantetheine</keyword>
<dbReference type="SUPFAM" id="SSF47336">
    <property type="entry name" value="ACP-like"/>
    <property type="match status" value="2"/>
</dbReference>
<dbReference type="CDD" id="cd19531">
    <property type="entry name" value="LCL_NRPS-like"/>
    <property type="match status" value="1"/>
</dbReference>
<dbReference type="InterPro" id="IPR000873">
    <property type="entry name" value="AMP-dep_synth/lig_dom"/>
</dbReference>
<dbReference type="EMBL" id="VFOL01000001">
    <property type="protein sequence ID" value="TQL35825.1"/>
    <property type="molecule type" value="Genomic_DNA"/>
</dbReference>
<dbReference type="Gene3D" id="1.10.1200.10">
    <property type="entry name" value="ACP-like"/>
    <property type="match status" value="2"/>
</dbReference>
<evidence type="ECO:0000256" key="2">
    <source>
        <dbReference type="ARBA" id="ARBA00022450"/>
    </source>
</evidence>
<dbReference type="PROSITE" id="PS00012">
    <property type="entry name" value="PHOSPHOPANTETHEINE"/>
    <property type="match status" value="2"/>
</dbReference>
<dbReference type="Gene3D" id="3.30.559.10">
    <property type="entry name" value="Chloramphenicol acetyltransferase-like domain"/>
    <property type="match status" value="2"/>
</dbReference>
<dbReference type="Pfam" id="PF13193">
    <property type="entry name" value="AMP-binding_C"/>
    <property type="match status" value="2"/>
</dbReference>
<dbReference type="InterPro" id="IPR009081">
    <property type="entry name" value="PP-bd_ACP"/>
</dbReference>
<dbReference type="Pfam" id="PF00550">
    <property type="entry name" value="PP-binding"/>
    <property type="match status" value="2"/>
</dbReference>
<dbReference type="InterPro" id="IPR001242">
    <property type="entry name" value="Condensation_dom"/>
</dbReference>
<dbReference type="SMART" id="SM00823">
    <property type="entry name" value="PKS_PP"/>
    <property type="match status" value="2"/>
</dbReference>
<dbReference type="PROSITE" id="PS50075">
    <property type="entry name" value="CARRIER"/>
    <property type="match status" value="2"/>
</dbReference>
<keyword evidence="8" id="KW-1185">Reference proteome</keyword>
<dbReference type="FunFam" id="3.40.50.980:FF:000001">
    <property type="entry name" value="Non-ribosomal peptide synthetase"/>
    <property type="match status" value="2"/>
</dbReference>
<proteinExistence type="predicted"/>
<dbReference type="NCBIfam" id="TIGR01733">
    <property type="entry name" value="AA-adenyl-dom"/>
    <property type="match status" value="2"/>
</dbReference>
<keyword evidence="3" id="KW-0597">Phosphoprotein</keyword>
<dbReference type="EMBL" id="BOQM01000006">
    <property type="protein sequence ID" value="GIM82620.1"/>
    <property type="molecule type" value="Genomic_DNA"/>
</dbReference>
<dbReference type="InterPro" id="IPR020806">
    <property type="entry name" value="PKS_PP-bd"/>
</dbReference>
<dbReference type="CDD" id="cd17646">
    <property type="entry name" value="A_NRPS_AB3403-like"/>
    <property type="match status" value="1"/>
</dbReference>
<gene>
    <name evidence="6" type="ORF">FB564_0893</name>
    <name evidence="5" type="ORF">Sar04_08140</name>
</gene>
<dbReference type="RefSeq" id="WP_142116131.1">
    <property type="nucleotide sequence ID" value="NZ_BOQM01000006.1"/>
</dbReference>
<evidence type="ECO:0000313" key="7">
    <source>
        <dbReference type="Proteomes" id="UP000315983"/>
    </source>
</evidence>
<dbReference type="InterPro" id="IPR045851">
    <property type="entry name" value="AMP-bd_C_sf"/>
</dbReference>
<dbReference type="GO" id="GO:0003824">
    <property type="term" value="F:catalytic activity"/>
    <property type="evidence" value="ECO:0007669"/>
    <property type="project" value="InterPro"/>
</dbReference>
<feature type="domain" description="Carrier" evidence="4">
    <location>
        <begin position="964"/>
        <end position="1038"/>
    </location>
</feature>
<dbReference type="Gene3D" id="3.40.50.1820">
    <property type="entry name" value="alpha/beta hydrolase"/>
    <property type="match status" value="1"/>
</dbReference>
<accession>A0A542XIZ4</accession>
<dbReference type="PROSITE" id="PS00455">
    <property type="entry name" value="AMP_BINDING"/>
    <property type="match status" value="2"/>
</dbReference>
<dbReference type="Proteomes" id="UP000677457">
    <property type="component" value="Unassembled WGS sequence"/>
</dbReference>
<dbReference type="Gene3D" id="3.40.50.12780">
    <property type="entry name" value="N-terminal domain of ligase-like"/>
    <property type="match status" value="1"/>
</dbReference>
<dbReference type="PANTHER" id="PTHR45527">
    <property type="entry name" value="NONRIBOSOMAL PEPTIDE SYNTHETASE"/>
    <property type="match status" value="1"/>
</dbReference>
<organism evidence="6 7">
    <name type="scientific">Salinispora arenicola</name>
    <dbReference type="NCBI Taxonomy" id="168697"/>
    <lineage>
        <taxon>Bacteria</taxon>
        <taxon>Bacillati</taxon>
        <taxon>Actinomycetota</taxon>
        <taxon>Actinomycetes</taxon>
        <taxon>Micromonosporales</taxon>
        <taxon>Micromonosporaceae</taxon>
        <taxon>Salinispora</taxon>
    </lineage>
</organism>
<evidence type="ECO:0000256" key="1">
    <source>
        <dbReference type="ARBA" id="ARBA00001957"/>
    </source>
</evidence>
<evidence type="ECO:0000313" key="5">
    <source>
        <dbReference type="EMBL" id="GIM82620.1"/>
    </source>
</evidence>
<dbReference type="Pfam" id="PF00975">
    <property type="entry name" value="Thioesterase"/>
    <property type="match status" value="1"/>
</dbReference>
<evidence type="ECO:0000313" key="8">
    <source>
        <dbReference type="Proteomes" id="UP000677457"/>
    </source>
</evidence>
<dbReference type="PANTHER" id="PTHR45527:SF1">
    <property type="entry name" value="FATTY ACID SYNTHASE"/>
    <property type="match status" value="1"/>
</dbReference>
<dbReference type="InterPro" id="IPR042099">
    <property type="entry name" value="ANL_N_sf"/>
</dbReference>
<dbReference type="Gene3D" id="3.30.559.30">
    <property type="entry name" value="Nonribosomal peptide synthetase, condensation domain"/>
    <property type="match status" value="2"/>
</dbReference>
<dbReference type="FunFam" id="3.40.50.12780:FF:000012">
    <property type="entry name" value="Non-ribosomal peptide synthetase"/>
    <property type="match status" value="2"/>
</dbReference>
<dbReference type="SUPFAM" id="SSF53474">
    <property type="entry name" value="alpha/beta-Hydrolases"/>
    <property type="match status" value="1"/>
</dbReference>
<dbReference type="InterPro" id="IPR006162">
    <property type="entry name" value="Ppantetheine_attach_site"/>
</dbReference>
<dbReference type="InterPro" id="IPR001031">
    <property type="entry name" value="Thioesterase"/>
</dbReference>
<dbReference type="Gene3D" id="2.30.38.10">
    <property type="entry name" value="Luciferase, Domain 3"/>
    <property type="match status" value="1"/>
</dbReference>
<dbReference type="Pfam" id="PF00668">
    <property type="entry name" value="Condensation"/>
    <property type="match status" value="2"/>
</dbReference>